<dbReference type="SMART" id="SM00849">
    <property type="entry name" value="Lactamase_B"/>
    <property type="match status" value="1"/>
</dbReference>
<name>A0ABW2RYT1_9NOCA</name>
<dbReference type="Proteomes" id="UP001596484">
    <property type="component" value="Unassembled WGS sequence"/>
</dbReference>
<evidence type="ECO:0000259" key="1">
    <source>
        <dbReference type="SMART" id="SM00849"/>
    </source>
</evidence>
<dbReference type="InterPro" id="IPR001279">
    <property type="entry name" value="Metallo-B-lactamas"/>
</dbReference>
<dbReference type="PANTHER" id="PTHR46233:SF1">
    <property type="entry name" value="CONSERVED PROTEIN"/>
    <property type="match status" value="1"/>
</dbReference>
<gene>
    <name evidence="2" type="ORF">ACFQS9_13950</name>
</gene>
<keyword evidence="3" id="KW-1185">Reference proteome</keyword>
<dbReference type="Pfam" id="PF00753">
    <property type="entry name" value="Lactamase_B"/>
    <property type="match status" value="1"/>
</dbReference>
<protein>
    <submittedName>
        <fullName evidence="2">MBL fold metallo-hydrolase</fullName>
    </submittedName>
</protein>
<accession>A0ABW2RYT1</accession>
<dbReference type="EMBL" id="JBHTCS010000016">
    <property type="protein sequence ID" value="MFC7448995.1"/>
    <property type="molecule type" value="Genomic_DNA"/>
</dbReference>
<sequence>MDGQQMTIDDHYTGELTADSAPQRRSLAGASITKISVGPMDNNAYLVVCSETGESLLIDAANDADRLVSLVSTAAPTLTSIVTTHQHPDHWLALAEVVDKTGVPTIAHALDADPLPVAPDRTVTDGDLVEVGRLALEVIHLAGHTPGSIALALTDPASGQVHLFSGDSLFPGGVGKTADEEKFASLYRDVTTKLFERFPDDTVVYPGHGKDTTLGAERPFLAEWQERGW</sequence>
<comment type="caution">
    <text evidence="2">The sequence shown here is derived from an EMBL/GenBank/DDBJ whole genome shotgun (WGS) entry which is preliminary data.</text>
</comment>
<feature type="domain" description="Metallo-beta-lactamase" evidence="1">
    <location>
        <begin position="41"/>
        <end position="208"/>
    </location>
</feature>
<reference evidence="3" key="1">
    <citation type="journal article" date="2019" name="Int. J. Syst. Evol. Microbiol.">
        <title>The Global Catalogue of Microorganisms (GCM) 10K type strain sequencing project: providing services to taxonomists for standard genome sequencing and annotation.</title>
        <authorList>
            <consortium name="The Broad Institute Genomics Platform"/>
            <consortium name="The Broad Institute Genome Sequencing Center for Infectious Disease"/>
            <person name="Wu L."/>
            <person name="Ma J."/>
        </authorList>
    </citation>
    <scope>NUCLEOTIDE SEQUENCE [LARGE SCALE GENOMIC DNA]</scope>
    <source>
        <strain evidence="3">ICMP 19430</strain>
    </source>
</reference>
<dbReference type="InterPro" id="IPR051453">
    <property type="entry name" value="MBL_Glyoxalase_II"/>
</dbReference>
<evidence type="ECO:0000313" key="2">
    <source>
        <dbReference type="EMBL" id="MFC7448995.1"/>
    </source>
</evidence>
<dbReference type="PANTHER" id="PTHR46233">
    <property type="entry name" value="HYDROXYACYLGLUTATHIONE HYDROLASE GLOC"/>
    <property type="match status" value="1"/>
</dbReference>
<dbReference type="CDD" id="cd06262">
    <property type="entry name" value="metallo-hydrolase-like_MBL-fold"/>
    <property type="match status" value="1"/>
</dbReference>
<proteinExistence type="predicted"/>
<evidence type="ECO:0000313" key="3">
    <source>
        <dbReference type="Proteomes" id="UP001596484"/>
    </source>
</evidence>
<dbReference type="RefSeq" id="WP_378405604.1">
    <property type="nucleotide sequence ID" value="NZ_JBHTCS010000016.1"/>
</dbReference>
<organism evidence="2 3">
    <name type="scientific">Rhodococcus daqingensis</name>
    <dbReference type="NCBI Taxonomy" id="2479363"/>
    <lineage>
        <taxon>Bacteria</taxon>
        <taxon>Bacillati</taxon>
        <taxon>Actinomycetota</taxon>
        <taxon>Actinomycetes</taxon>
        <taxon>Mycobacteriales</taxon>
        <taxon>Nocardiaceae</taxon>
        <taxon>Rhodococcus</taxon>
    </lineage>
</organism>
<dbReference type="SUPFAM" id="SSF56281">
    <property type="entry name" value="Metallo-hydrolase/oxidoreductase"/>
    <property type="match status" value="1"/>
</dbReference>
<dbReference type="InterPro" id="IPR036866">
    <property type="entry name" value="RibonucZ/Hydroxyglut_hydro"/>
</dbReference>
<dbReference type="Gene3D" id="3.60.15.10">
    <property type="entry name" value="Ribonuclease Z/Hydroxyacylglutathione hydrolase-like"/>
    <property type="match status" value="1"/>
</dbReference>